<keyword evidence="4" id="KW-1185">Reference proteome</keyword>
<dbReference type="EMBL" id="CP001875">
    <property type="protein sequence ID" value="ADD79061.1"/>
    <property type="molecule type" value="Genomic_DNA"/>
</dbReference>
<reference evidence="3 4" key="1">
    <citation type="journal article" date="2010" name="J. Bacteriol.">
        <title>Genome sequence of Pantoea ananatis LMG20103, the causative agent of Eucalyptus blight and dieback.</title>
        <authorList>
            <person name="De Maayer P."/>
            <person name="Chan W.Y."/>
            <person name="Venter S.N."/>
            <person name="Toth I.K."/>
            <person name="Birch P.R."/>
            <person name="Joubert F."/>
            <person name="Coutinho T.A."/>
        </authorList>
    </citation>
    <scope>NUCLEOTIDE SEQUENCE [LARGE SCALE GENOMIC DNA]</scope>
    <source>
        <strain evidence="3 4">LMG 20103</strain>
    </source>
</reference>
<dbReference type="InterPro" id="IPR002201">
    <property type="entry name" value="Glyco_trans_9"/>
</dbReference>
<dbReference type="SUPFAM" id="SSF53756">
    <property type="entry name" value="UDP-Glycosyltransferase/glycogen phosphorylase"/>
    <property type="match status" value="1"/>
</dbReference>
<evidence type="ECO:0000256" key="2">
    <source>
        <dbReference type="ARBA" id="ARBA00022679"/>
    </source>
</evidence>
<gene>
    <name evidence="3" type="primary">rfaF</name>
    <name evidence="3" type="ordered locus">PANA_3894</name>
</gene>
<dbReference type="AlphaFoldDB" id="D4GE19"/>
<organism evidence="3 4">
    <name type="scientific">Pantoea ananatis (strain LMG 20103)</name>
    <dbReference type="NCBI Taxonomy" id="706191"/>
    <lineage>
        <taxon>Bacteria</taxon>
        <taxon>Pseudomonadati</taxon>
        <taxon>Pseudomonadota</taxon>
        <taxon>Gammaproteobacteria</taxon>
        <taxon>Enterobacterales</taxon>
        <taxon>Erwiniaceae</taxon>
        <taxon>Pantoea</taxon>
    </lineage>
</organism>
<dbReference type="eggNOG" id="COG0859">
    <property type="taxonomic scope" value="Bacteria"/>
</dbReference>
<dbReference type="GO" id="GO:0009244">
    <property type="term" value="P:lipopolysaccharide core region biosynthetic process"/>
    <property type="evidence" value="ECO:0007669"/>
    <property type="project" value="TreeGrafter"/>
</dbReference>
<keyword evidence="2" id="KW-0808">Transferase</keyword>
<dbReference type="Gene3D" id="3.40.50.2000">
    <property type="entry name" value="Glycogen Phosphorylase B"/>
    <property type="match status" value="2"/>
</dbReference>
<evidence type="ECO:0000256" key="1">
    <source>
        <dbReference type="ARBA" id="ARBA00022676"/>
    </source>
</evidence>
<dbReference type="PANTHER" id="PTHR30160:SF1">
    <property type="entry name" value="LIPOPOLYSACCHARIDE 1,2-N-ACETYLGLUCOSAMINETRANSFERASE-RELATED"/>
    <property type="match status" value="1"/>
</dbReference>
<protein>
    <submittedName>
        <fullName evidence="3">RfaF</fullName>
    </submittedName>
</protein>
<dbReference type="Pfam" id="PF01075">
    <property type="entry name" value="Glyco_transf_9"/>
    <property type="match status" value="1"/>
</dbReference>
<name>D4GE19_PANAM</name>
<dbReference type="GO" id="GO:0005829">
    <property type="term" value="C:cytosol"/>
    <property type="evidence" value="ECO:0007669"/>
    <property type="project" value="TreeGrafter"/>
</dbReference>
<evidence type="ECO:0000313" key="3">
    <source>
        <dbReference type="EMBL" id="ADD79061.1"/>
    </source>
</evidence>
<dbReference type="CAZy" id="GT9">
    <property type="family name" value="Glycosyltransferase Family 9"/>
</dbReference>
<proteinExistence type="predicted"/>
<dbReference type="STRING" id="706191.PANA_3894"/>
<dbReference type="KEGG" id="pam:PANA_3894"/>
<accession>D4GE19</accession>
<sequence>MCTLQSGQVRITRYNMKNILVIRRDNIGDMVCTTPLLEGIKTAFPEAKLTLLVNKVAQDVILHNPHVDALHVYKKAKHRGKNETAIGVYWHRLKIFWALRKTKFDAALLANPVPCKYSLRLARMAGATHIIGAGEADNGLTRVFGRDDFSGNHQVEHTYSYLSALTAHLPVVPPVRVYLTPREHEQAKTHVHSLFTVSGQTYGIHISSRSPKRRWDIEKYAVFIRHLLEDAQARVLIFWSPQGALGPDDRGDDARAEQLMQLVNSSRVAAYTTTSVRDLMAGFSCCDQILCSDGGQMHIAAGLHKKQVVFFGDTDAPGWHPWSGEYRILQTPSGECNDVTPQEVMSAWLQLKDIS</sequence>
<evidence type="ECO:0000313" key="4">
    <source>
        <dbReference type="Proteomes" id="UP000001702"/>
    </source>
</evidence>
<dbReference type="GO" id="GO:0008713">
    <property type="term" value="F:ADP-heptose-lipopolysaccharide heptosyltransferase activity"/>
    <property type="evidence" value="ECO:0007669"/>
    <property type="project" value="TreeGrafter"/>
</dbReference>
<dbReference type="InterPro" id="IPR051199">
    <property type="entry name" value="LPS_LOS_Heptosyltrfase"/>
</dbReference>
<dbReference type="HOGENOM" id="CLU_038371_3_1_6"/>
<keyword evidence="1" id="KW-0328">Glycosyltransferase</keyword>
<dbReference type="PANTHER" id="PTHR30160">
    <property type="entry name" value="TETRAACYLDISACCHARIDE 4'-KINASE-RELATED"/>
    <property type="match status" value="1"/>
</dbReference>
<dbReference type="CDD" id="cd03789">
    <property type="entry name" value="GT9_LPS_heptosyltransferase"/>
    <property type="match status" value="1"/>
</dbReference>
<dbReference type="Proteomes" id="UP000001702">
    <property type="component" value="Chromosome"/>
</dbReference>